<organism evidence="12 13">
    <name type="scientific">Candidatus Pantoea formicae</name>
    <dbReference type="NCBI Taxonomy" id="2608355"/>
    <lineage>
        <taxon>Bacteria</taxon>
        <taxon>Pseudomonadati</taxon>
        <taxon>Pseudomonadota</taxon>
        <taxon>Gammaproteobacteria</taxon>
        <taxon>Enterobacterales</taxon>
        <taxon>Erwiniaceae</taxon>
        <taxon>Pantoea</taxon>
    </lineage>
</organism>
<evidence type="ECO:0000256" key="10">
    <source>
        <dbReference type="SAM" id="Phobius"/>
    </source>
</evidence>
<dbReference type="SMART" id="SM00052">
    <property type="entry name" value="EAL"/>
    <property type="match status" value="1"/>
</dbReference>
<keyword evidence="5 10" id="KW-0812">Transmembrane</keyword>
<evidence type="ECO:0000256" key="3">
    <source>
        <dbReference type="ARBA" id="ARBA00022475"/>
    </source>
</evidence>
<evidence type="ECO:0000256" key="9">
    <source>
        <dbReference type="ARBA" id="ARBA00034290"/>
    </source>
</evidence>
<comment type="catalytic activity">
    <reaction evidence="9">
        <text>3',3'-c-di-GMP + H2O = 5'-phosphoguanylyl(3'-&gt;5')guanosine + H(+)</text>
        <dbReference type="Rhea" id="RHEA:24902"/>
        <dbReference type="ChEBI" id="CHEBI:15377"/>
        <dbReference type="ChEBI" id="CHEBI:15378"/>
        <dbReference type="ChEBI" id="CHEBI:58754"/>
        <dbReference type="ChEBI" id="CHEBI:58805"/>
        <dbReference type="EC" id="3.1.4.52"/>
    </reaction>
</comment>
<dbReference type="InterPro" id="IPR024744">
    <property type="entry name" value="CSS-motif_dom"/>
</dbReference>
<comment type="subcellular location">
    <subcellularLocation>
        <location evidence="1">Cell membrane</location>
        <topology evidence="1">Multi-pass membrane protein</topology>
    </subcellularLocation>
</comment>
<dbReference type="Proteomes" id="UP000780690">
    <property type="component" value="Unassembled WGS sequence"/>
</dbReference>
<evidence type="ECO:0000256" key="8">
    <source>
        <dbReference type="ARBA" id="ARBA00023136"/>
    </source>
</evidence>
<dbReference type="PANTHER" id="PTHR33121">
    <property type="entry name" value="CYCLIC DI-GMP PHOSPHODIESTERASE PDEF"/>
    <property type="match status" value="1"/>
</dbReference>
<evidence type="ECO:0000256" key="2">
    <source>
        <dbReference type="ARBA" id="ARBA00012282"/>
    </source>
</evidence>
<dbReference type="PANTHER" id="PTHR33121:SF70">
    <property type="entry name" value="SIGNALING PROTEIN YKOW"/>
    <property type="match status" value="1"/>
</dbReference>
<feature type="transmembrane region" description="Helical" evidence="10">
    <location>
        <begin position="220"/>
        <end position="237"/>
    </location>
</feature>
<proteinExistence type="predicted"/>
<dbReference type="EMBL" id="VWXD01000009">
    <property type="protein sequence ID" value="NIF02628.1"/>
    <property type="molecule type" value="Genomic_DNA"/>
</dbReference>
<keyword evidence="4" id="KW-0973">c-di-GMP</keyword>
<dbReference type="EC" id="3.1.4.52" evidence="2"/>
<dbReference type="SUPFAM" id="SSF141868">
    <property type="entry name" value="EAL domain-like"/>
    <property type="match status" value="1"/>
</dbReference>
<evidence type="ECO:0000256" key="6">
    <source>
        <dbReference type="ARBA" id="ARBA00022801"/>
    </source>
</evidence>
<evidence type="ECO:0000256" key="5">
    <source>
        <dbReference type="ARBA" id="ARBA00022692"/>
    </source>
</evidence>
<evidence type="ECO:0000313" key="12">
    <source>
        <dbReference type="EMBL" id="NIF02628.1"/>
    </source>
</evidence>
<dbReference type="CDD" id="cd01948">
    <property type="entry name" value="EAL"/>
    <property type="match status" value="1"/>
</dbReference>
<evidence type="ECO:0000256" key="1">
    <source>
        <dbReference type="ARBA" id="ARBA00004651"/>
    </source>
</evidence>
<dbReference type="Pfam" id="PF12792">
    <property type="entry name" value="CSS-motif"/>
    <property type="match status" value="1"/>
</dbReference>
<evidence type="ECO:0000256" key="4">
    <source>
        <dbReference type="ARBA" id="ARBA00022636"/>
    </source>
</evidence>
<dbReference type="PROSITE" id="PS50883">
    <property type="entry name" value="EAL"/>
    <property type="match status" value="1"/>
</dbReference>
<dbReference type="Gene3D" id="3.20.20.450">
    <property type="entry name" value="EAL domain"/>
    <property type="match status" value="1"/>
</dbReference>
<sequence>MEAGRDFLTILRPGQRVSAAVIMTLVLLCAGVMTVLSHFSKTEEQTRNDKNQRASDYVASLYREAETVSRAAEPFEEGACTNEVLTRLRHIVAVNPHIRSVNLYPENGTGCSSLEGRLPERKVSYSEGHVPFYTTMKQEDGYIYYLVYFRSSASLTGVAVNGYFVRDALRYISPDAAFYPLQDFMKLSPAGYAWKSSQYPFVLVSSDSINIRRLLLHSRAVILFILGVSLLAGWLTYVSTGLINTPRFALKYYLYKKSFYPVYQPVISTRDRKVAGLEILMRCGNKKGNEVSPALFIPLAEQSGMIGDLTMQLLEKVRKDFAMLSEKGLYLAVNITSEIVENPGTFRELLKFTEHAQRYGLDVLVEITERQSFSLTEQLSEKFALLRKAGLHVAIDDFGTGYSNLSSITQLNPDYLKIDKDFTGYSMAGGVREAVLESVLHISAITAIPVIAEGIETPAQFQYLQERGVWLFQGYLFCRPSDSRRVCDFIQDFSGRH</sequence>
<feature type="domain" description="EAL" evidence="11">
    <location>
        <begin position="243"/>
        <end position="494"/>
    </location>
</feature>
<comment type="caution">
    <text evidence="12">The sequence shown here is derived from an EMBL/GenBank/DDBJ whole genome shotgun (WGS) entry which is preliminary data.</text>
</comment>
<evidence type="ECO:0000256" key="7">
    <source>
        <dbReference type="ARBA" id="ARBA00022989"/>
    </source>
</evidence>
<dbReference type="RefSeq" id="WP_167141831.1">
    <property type="nucleotide sequence ID" value="NZ_VWXD01000009.1"/>
</dbReference>
<gene>
    <name evidence="12" type="ORF">F3J38_21690</name>
</gene>
<feature type="transmembrane region" description="Helical" evidence="10">
    <location>
        <begin position="20"/>
        <end position="40"/>
    </location>
</feature>
<evidence type="ECO:0000259" key="11">
    <source>
        <dbReference type="PROSITE" id="PS50883"/>
    </source>
</evidence>
<keyword evidence="8 10" id="KW-0472">Membrane</keyword>
<evidence type="ECO:0000313" key="13">
    <source>
        <dbReference type="Proteomes" id="UP000780690"/>
    </source>
</evidence>
<dbReference type="InterPro" id="IPR035919">
    <property type="entry name" value="EAL_sf"/>
</dbReference>
<dbReference type="InterPro" id="IPR050706">
    <property type="entry name" value="Cyclic-di-GMP_PDE-like"/>
</dbReference>
<keyword evidence="7 10" id="KW-1133">Transmembrane helix</keyword>
<dbReference type="InterPro" id="IPR001633">
    <property type="entry name" value="EAL_dom"/>
</dbReference>
<accession>A0ABX0R069</accession>
<keyword evidence="6" id="KW-0378">Hydrolase</keyword>
<reference evidence="12 13" key="1">
    <citation type="journal article" date="2019" name="bioRxiv">
        <title>Bacteria contribute to plant secondary compound degradation in a generalist herbivore system.</title>
        <authorList>
            <person name="Francoeur C.B."/>
            <person name="Khadempour L."/>
            <person name="Moreira-Soto R.D."/>
            <person name="Gotting K."/>
            <person name="Book A.J."/>
            <person name="Pinto-Tomas A.A."/>
            <person name="Keefover-Ring K."/>
            <person name="Currie C.R."/>
        </authorList>
    </citation>
    <scope>NUCLEOTIDE SEQUENCE [LARGE SCALE GENOMIC DNA]</scope>
    <source>
        <strain evidence="12 13">Acro-805</strain>
    </source>
</reference>
<keyword evidence="13" id="KW-1185">Reference proteome</keyword>
<protein>
    <recommendedName>
        <fullName evidence="2">cyclic-guanylate-specific phosphodiesterase</fullName>
        <ecNumber evidence="2">3.1.4.52</ecNumber>
    </recommendedName>
</protein>
<name>A0ABX0R069_9GAMM</name>
<keyword evidence="3" id="KW-1003">Cell membrane</keyword>
<dbReference type="Pfam" id="PF00563">
    <property type="entry name" value="EAL"/>
    <property type="match status" value="1"/>
</dbReference>